<keyword evidence="9" id="KW-1185">Reference proteome</keyword>
<comment type="caution">
    <text evidence="8">The sequence shown here is derived from an EMBL/GenBank/DDBJ whole genome shotgun (WGS) entry which is preliminary data.</text>
</comment>
<feature type="domain" description="Ig-like" evidence="7">
    <location>
        <begin position="299"/>
        <end position="385"/>
    </location>
</feature>
<dbReference type="Pfam" id="PF24518">
    <property type="entry name" value="Ig_CD22"/>
    <property type="match status" value="1"/>
</dbReference>
<proteinExistence type="predicted"/>
<dbReference type="InterPro" id="IPR007110">
    <property type="entry name" value="Ig-like_dom"/>
</dbReference>
<name>A0A315VB96_GAMAF</name>
<evidence type="ECO:0000256" key="2">
    <source>
        <dbReference type="ARBA" id="ARBA00041781"/>
    </source>
</evidence>
<dbReference type="SUPFAM" id="SSF48726">
    <property type="entry name" value="Immunoglobulin"/>
    <property type="match status" value="7"/>
</dbReference>
<dbReference type="Gene3D" id="2.60.40.10">
    <property type="entry name" value="Immunoglobulins"/>
    <property type="match status" value="7"/>
</dbReference>
<evidence type="ECO:0000256" key="1">
    <source>
        <dbReference type="ARBA" id="ARBA00040106"/>
    </source>
</evidence>
<accession>A0A315VB96</accession>
<evidence type="ECO:0000256" key="5">
    <source>
        <dbReference type="SAM" id="MobiDB-lite"/>
    </source>
</evidence>
<evidence type="ECO:0000256" key="3">
    <source>
        <dbReference type="ARBA" id="ARBA00045430"/>
    </source>
</evidence>
<feature type="transmembrane region" description="Helical" evidence="6">
    <location>
        <begin position="755"/>
        <end position="775"/>
    </location>
</feature>
<evidence type="ECO:0000256" key="4">
    <source>
        <dbReference type="ARBA" id="ARBA00046458"/>
    </source>
</evidence>
<organism evidence="8 9">
    <name type="scientific">Gambusia affinis</name>
    <name type="common">Western mosquitofish</name>
    <name type="synonym">Heterandria affinis</name>
    <dbReference type="NCBI Taxonomy" id="33528"/>
    <lineage>
        <taxon>Eukaryota</taxon>
        <taxon>Metazoa</taxon>
        <taxon>Chordata</taxon>
        <taxon>Craniata</taxon>
        <taxon>Vertebrata</taxon>
        <taxon>Euteleostomi</taxon>
        <taxon>Actinopterygii</taxon>
        <taxon>Neopterygii</taxon>
        <taxon>Teleostei</taxon>
        <taxon>Neoteleostei</taxon>
        <taxon>Acanthomorphata</taxon>
        <taxon>Ovalentaria</taxon>
        <taxon>Atherinomorphae</taxon>
        <taxon>Cyprinodontiformes</taxon>
        <taxon>Poeciliidae</taxon>
        <taxon>Poeciliinae</taxon>
        <taxon>Gambusia</taxon>
    </lineage>
</organism>
<dbReference type="SMART" id="SM00408">
    <property type="entry name" value="IGc2"/>
    <property type="match status" value="5"/>
</dbReference>
<feature type="domain" description="Ig-like" evidence="7">
    <location>
        <begin position="398"/>
        <end position="485"/>
    </location>
</feature>
<dbReference type="InterPro" id="IPR003599">
    <property type="entry name" value="Ig_sub"/>
</dbReference>
<dbReference type="SMART" id="SM00409">
    <property type="entry name" value="IG"/>
    <property type="match status" value="7"/>
</dbReference>
<dbReference type="Pfam" id="PF13895">
    <property type="entry name" value="Ig_2"/>
    <property type="match status" value="2"/>
</dbReference>
<dbReference type="PANTHER" id="PTHR46013">
    <property type="entry name" value="VASCULAR CELL ADHESION MOLECULE 1"/>
    <property type="match status" value="1"/>
</dbReference>
<gene>
    <name evidence="8" type="ORF">CCH79_00011570</name>
</gene>
<keyword evidence="6" id="KW-1133">Transmembrane helix</keyword>
<dbReference type="InterPro" id="IPR056386">
    <property type="entry name" value="Ig_CD22"/>
</dbReference>
<feature type="domain" description="Ig-like" evidence="7">
    <location>
        <begin position="492"/>
        <end position="572"/>
    </location>
</feature>
<feature type="domain" description="Ig-like" evidence="7">
    <location>
        <begin position="124"/>
        <end position="260"/>
    </location>
</feature>
<sequence>MSSAQTATEGSCIEIKCKAEGHSPINKDAFWFWMKDANWTKTMDFVGTIVFSSNEMERPVSSEFKNRVKYLSSPTSGKRYPSEVCSILICDLKKTDSGQYMFRYVQKTYKWSTENFNLTVQENPCLITFSQPPAVMTNNTVTLTCSTSISCDSDPQINTLEQQPSPKGLRSHNIVNKNETTKSTDYSFTASWEDDGRVFSCQTSGNKDKYLNRSVTLTVEYSPNEVLANTSDKPVKEGDTVTLTCSANGRPNANRFKKINFILHQLKNQIADLTSAKLRTTMGLNSLTNYKLMCSVNPPSVQIQKKLLITRYHTDITEGDKIKLVCYVNRSNPQPSNITWRKDGNNFWSQKEYVFSSIKPEDSGTYECIARNSVDSGRSKPFQLNVQCEFYSFNYTLPQSKVSTSATNKVKVNSFLRFTCDTKANPEPWFSWYRYKQSNPTNWTPLNLEKDLTLERVQRTDEGCYICNASNTVGRGKSIPPTNISLSVVSKVKEGQSVTITCNAESFPLSRFELRKSLTPDLSSSERFFSPPFNEQNSFTHTFNVTSTHAGLYTCIASNSEGRNSSNQRKLEVEYAPKDVRVEPKPGENVKENESFSLTCTAHSNPLITQFKWIKRNNSNKDITVSTEKTFTVHSSKLSDSGLYICEVQNVIGNPPKWTTIIKGEEQRHQGGRRSVTLSCSSYSYPPANYIWYNKTDNTEVSRKQNLTVYSHQAGEYYCTARNEMGQIKSDSVSLFDANALSLATTDTIMKIMKVAGWLCLILLIIGFIWLYSLCKRPERRNARNENILTDTSRSRDDLLPQQHCRPKAQHQQPCPDVTSTSHHVNVVYSTVNVPYEKQQAQEKLEDYENINVVSPFKVPYNFDDDSETSDEEEVNYTQVDIIPKPSGQTDSTDSSTSDDETQYSDVKL</sequence>
<dbReference type="PANTHER" id="PTHR46013:SF4">
    <property type="entry name" value="B-CELL RECEPTOR CD22-RELATED"/>
    <property type="match status" value="1"/>
</dbReference>
<reference evidence="8 9" key="1">
    <citation type="journal article" date="2018" name="G3 (Bethesda)">
        <title>A High-Quality Reference Genome for the Invasive Mosquitofish Gambusia affinis Using a Chicago Library.</title>
        <authorList>
            <person name="Hoffberg S.L."/>
            <person name="Troendle N.J."/>
            <person name="Glenn T.C."/>
            <person name="Mahmud O."/>
            <person name="Louha S."/>
            <person name="Chalopin D."/>
            <person name="Bennetzen J.L."/>
            <person name="Mauricio R."/>
        </authorList>
    </citation>
    <scope>NUCLEOTIDE SEQUENCE [LARGE SCALE GENOMIC DNA]</scope>
    <source>
        <strain evidence="8">NE01/NJP1002.9</strain>
        <tissue evidence="8">Muscle</tissue>
    </source>
</reference>
<dbReference type="Pfam" id="PF13927">
    <property type="entry name" value="Ig_3"/>
    <property type="match status" value="3"/>
</dbReference>
<evidence type="ECO:0000313" key="9">
    <source>
        <dbReference type="Proteomes" id="UP000250572"/>
    </source>
</evidence>
<feature type="region of interest" description="Disordered" evidence="5">
    <location>
        <begin position="862"/>
        <end position="909"/>
    </location>
</feature>
<dbReference type="PROSITE" id="PS50835">
    <property type="entry name" value="IG_LIKE"/>
    <property type="match status" value="6"/>
</dbReference>
<dbReference type="InterPro" id="IPR036179">
    <property type="entry name" value="Ig-like_dom_sf"/>
</dbReference>
<protein>
    <recommendedName>
        <fullName evidence="1">B-cell receptor CD22</fullName>
    </recommendedName>
    <alternativeName>
        <fullName evidence="2">Sialic acid-binding Ig-like lectin 2</fullName>
    </alternativeName>
</protein>
<dbReference type="AlphaFoldDB" id="A0A315VB96"/>
<dbReference type="EMBL" id="NHOQ01001935">
    <property type="protein sequence ID" value="PWA20676.1"/>
    <property type="molecule type" value="Genomic_DNA"/>
</dbReference>
<dbReference type="CDD" id="cd00096">
    <property type="entry name" value="Ig"/>
    <property type="match status" value="1"/>
</dbReference>
<comment type="function">
    <text evidence="3">Most highly expressed siglec (sialic acid-binding immunoglobulin-like lectin) on B-cells that plays a role in various aspects of B-cell biology including differentiation, antigen presentation, and trafficking to bone marrow. Binds to alpha 2,6-linked sialic acid residues of surface molecules such as CD22 itself, CD45 and IgM in a cis configuration. Can also bind to ligands on other cells as an adhesion molecule in a trans configuration. Acts as an inhibitory coreceptor on the surface of B-cells and inhibits B-cell receptor induced signaling, characterized by inhibition of the calcium mobilization and cellular activation. Mechanistically, the immunoreceptor tyrosine-based inhibitory motif domain is phosphorylated by the Src kinase LYN, which in turn leads to the recruitment of the protein tyrosine phosphatase 1/PTPN6, leading to the negative regulation of BCR signaling. If this negative signaling from is of sufficient strength, apoptosis of the B-cell can be induced.</text>
</comment>
<dbReference type="Proteomes" id="UP000250572">
    <property type="component" value="Unassembled WGS sequence"/>
</dbReference>
<comment type="subunit">
    <text evidence="4">Predominantly monomer of isoform CD22-beta. Also found as heterodimer of isoform CD22-beta and a shorter isoform. Interacts with PTPN6/SHP-1, LYN, SYK, PIK3R1/PIK3R2 and PLCG1 upon phosphorylation. Interacts with GRB2, INPP5D and SHC1 upon phosphorylation. May form a complex with INPP5D/SHIP, GRB2 and SHC1.</text>
</comment>
<evidence type="ECO:0000259" key="7">
    <source>
        <dbReference type="PROSITE" id="PS50835"/>
    </source>
</evidence>
<feature type="non-terminal residue" evidence="8">
    <location>
        <position position="909"/>
    </location>
</feature>
<dbReference type="STRING" id="33528.ENSGAFP00000015005"/>
<dbReference type="InterPro" id="IPR013783">
    <property type="entry name" value="Ig-like_fold"/>
</dbReference>
<evidence type="ECO:0000256" key="6">
    <source>
        <dbReference type="SAM" id="Phobius"/>
    </source>
</evidence>
<evidence type="ECO:0000313" key="8">
    <source>
        <dbReference type="EMBL" id="PWA20676.1"/>
    </source>
</evidence>
<feature type="domain" description="Ig-like" evidence="7">
    <location>
        <begin position="656"/>
        <end position="734"/>
    </location>
</feature>
<dbReference type="InterPro" id="IPR003598">
    <property type="entry name" value="Ig_sub2"/>
</dbReference>
<keyword evidence="6" id="KW-0472">Membrane</keyword>
<feature type="compositionally biased region" description="Acidic residues" evidence="5">
    <location>
        <begin position="863"/>
        <end position="875"/>
    </location>
</feature>
<feature type="domain" description="Ig-like" evidence="7">
    <location>
        <begin position="577"/>
        <end position="650"/>
    </location>
</feature>
<keyword evidence="6" id="KW-0812">Transmembrane</keyword>